<dbReference type="PANTHER" id="PTHR10357:SF210">
    <property type="entry name" value="MALTODEXTRIN GLUCOSIDASE"/>
    <property type="match status" value="1"/>
</dbReference>
<reference evidence="4 5" key="1">
    <citation type="submission" date="2017-12" db="EMBL/GenBank/DDBJ databases">
        <title>Phylogenetic diversity of female urinary microbiome.</title>
        <authorList>
            <person name="Thomas-White K."/>
            <person name="Wolfe A.J."/>
        </authorList>
    </citation>
    <scope>NUCLEOTIDE SEQUENCE [LARGE SCALE GENOMIC DNA]</scope>
    <source>
        <strain evidence="4 5">UMB0250</strain>
    </source>
</reference>
<dbReference type="AlphaFoldDB" id="A0A2I1I6F4"/>
<organism evidence="4 5">
    <name type="scientific">Schaalia turicensis</name>
    <dbReference type="NCBI Taxonomy" id="131111"/>
    <lineage>
        <taxon>Bacteria</taxon>
        <taxon>Bacillati</taxon>
        <taxon>Actinomycetota</taxon>
        <taxon>Actinomycetes</taxon>
        <taxon>Actinomycetales</taxon>
        <taxon>Actinomycetaceae</taxon>
        <taxon>Schaalia</taxon>
    </lineage>
</organism>
<dbReference type="CDD" id="cd11354">
    <property type="entry name" value="AmyAc_bac_CMD_like"/>
    <property type="match status" value="1"/>
</dbReference>
<comment type="caution">
    <text evidence="4">The sequence shown here is derived from an EMBL/GenBank/DDBJ whole genome shotgun (WGS) entry which is preliminary data.</text>
</comment>
<dbReference type="OrthoDB" id="9802433at2"/>
<evidence type="ECO:0000259" key="3">
    <source>
        <dbReference type="SMART" id="SM00642"/>
    </source>
</evidence>
<keyword evidence="2" id="KW-0326">Glycosidase</keyword>
<accession>A0A2I1I6F4</accession>
<keyword evidence="1" id="KW-0378">Hydrolase</keyword>
<dbReference type="SMART" id="SM00642">
    <property type="entry name" value="Aamy"/>
    <property type="match status" value="1"/>
</dbReference>
<dbReference type="Proteomes" id="UP000234545">
    <property type="component" value="Unassembled WGS sequence"/>
</dbReference>
<dbReference type="GO" id="GO:0005975">
    <property type="term" value="P:carbohydrate metabolic process"/>
    <property type="evidence" value="ECO:0007669"/>
    <property type="project" value="InterPro"/>
</dbReference>
<evidence type="ECO:0000256" key="2">
    <source>
        <dbReference type="ARBA" id="ARBA00023295"/>
    </source>
</evidence>
<proteinExistence type="predicted"/>
<name>A0A2I1I6F4_9ACTO</name>
<dbReference type="Pfam" id="PF00128">
    <property type="entry name" value="Alpha-amylase"/>
    <property type="match status" value="1"/>
</dbReference>
<dbReference type="SUPFAM" id="SSF51445">
    <property type="entry name" value="(Trans)glycosidases"/>
    <property type="match status" value="1"/>
</dbReference>
<evidence type="ECO:0000313" key="4">
    <source>
        <dbReference type="EMBL" id="PKY66720.1"/>
    </source>
</evidence>
<sequence length="431" mass="48216">MTQSVSPSDRTPGADSIWWHVYPLGACGAPIRDGDRTQVPRLRMLINWLDYAAELGTTGLLLGPIFDSATHGYDTLDYFRIDPRLGRVEDFDALVEACHAHGMNIMLDGVFSHVSDQYQPLRAVLEAGKDPVSGTPNSPDAPLFHIDWESDGGPYPWFFEGNPDLVRFDHTNARVKDFVQQVMEYWCARGIDGWRLDAAYSVPTEFWADVCDRVRASYPDTFFLGEVIHGDYPAFVRDAHVDTVTQYELWKAMWSSITDKNFFELDWTLKRHGKFLETFVPQTFVGNHDTTRISSLLGTDSGLVAQAIIMTLGGTPSIYYGDEQGFTGVKEDRQFGDDAVRPPLPASPGELLGFGHATYEALSSLVWLRRKRPWLTRALTTTVAVANTSYSYRSCAPDDDSTFVDVQLSIDEAGTAHALILDEAGHTLWQK</sequence>
<dbReference type="InterPro" id="IPR006047">
    <property type="entry name" value="GH13_cat_dom"/>
</dbReference>
<feature type="domain" description="Glycosyl hydrolase family 13 catalytic" evidence="3">
    <location>
        <begin position="16"/>
        <end position="369"/>
    </location>
</feature>
<dbReference type="PANTHER" id="PTHR10357">
    <property type="entry name" value="ALPHA-AMYLASE FAMILY MEMBER"/>
    <property type="match status" value="1"/>
</dbReference>
<dbReference type="GO" id="GO:0016798">
    <property type="term" value="F:hydrolase activity, acting on glycosyl bonds"/>
    <property type="evidence" value="ECO:0007669"/>
    <property type="project" value="UniProtKB-KW"/>
</dbReference>
<protein>
    <submittedName>
        <fullName evidence="4">Alpha-amylase</fullName>
    </submittedName>
</protein>
<dbReference type="Gene3D" id="3.20.20.80">
    <property type="entry name" value="Glycosidases"/>
    <property type="match status" value="1"/>
</dbReference>
<dbReference type="EMBL" id="PKKJ01000001">
    <property type="protein sequence ID" value="PKY66720.1"/>
    <property type="molecule type" value="Genomic_DNA"/>
</dbReference>
<dbReference type="InterPro" id="IPR017853">
    <property type="entry name" value="GH"/>
</dbReference>
<evidence type="ECO:0000313" key="5">
    <source>
        <dbReference type="Proteomes" id="UP000234545"/>
    </source>
</evidence>
<evidence type="ECO:0000256" key="1">
    <source>
        <dbReference type="ARBA" id="ARBA00022801"/>
    </source>
</evidence>
<dbReference type="RefSeq" id="WP_101627246.1">
    <property type="nucleotide sequence ID" value="NZ_PKKJ01000001.1"/>
</dbReference>
<gene>
    <name evidence="4" type="ORF">CYJ25_00250</name>
</gene>